<dbReference type="STRING" id="1437425.CSEC_0358"/>
<accession>A0A090CY15</accession>
<comment type="caution">
    <text evidence="1">The sequence shown here is derived from an EMBL/GenBank/DDBJ whole genome shotgun (WGS) entry which is preliminary data.</text>
</comment>
<name>A0A090CY15_9BACT</name>
<dbReference type="Proteomes" id="UP000031552">
    <property type="component" value="Unassembled WGS sequence"/>
</dbReference>
<gene>
    <name evidence="1" type="ORF">CSEC_0358</name>
</gene>
<dbReference type="OrthoDB" id="21508at2"/>
<reference evidence="1" key="1">
    <citation type="submission" date="2013-12" db="EMBL/GenBank/DDBJ databases">
        <authorList>
            <person name="Linke B."/>
        </authorList>
    </citation>
    <scope>NUCLEOTIDE SEQUENCE [LARGE SCALE GENOMIC DNA]</scope>
    <source>
        <strain evidence="1">CRIB-18</strain>
    </source>
</reference>
<dbReference type="AlphaFoldDB" id="A0A090CY15"/>
<evidence type="ECO:0000313" key="2">
    <source>
        <dbReference type="Proteomes" id="UP000031552"/>
    </source>
</evidence>
<evidence type="ECO:0000313" key="1">
    <source>
        <dbReference type="EMBL" id="CDR33197.1"/>
    </source>
</evidence>
<keyword evidence="2" id="KW-1185">Reference proteome</keyword>
<protein>
    <submittedName>
        <fullName evidence="1">Uncharacterized protein</fullName>
    </submittedName>
</protein>
<dbReference type="RefSeq" id="WP_041016734.1">
    <property type="nucleotide sequence ID" value="NZ_CCEJ010000002.1"/>
</dbReference>
<reference evidence="1" key="2">
    <citation type="submission" date="2014-09" db="EMBL/GenBank/DDBJ databases">
        <title>Criblamydia sequanensis harbors a mega-plasmid encoding arsenite resistance.</title>
        <authorList>
            <person name="Bertelli C."/>
            <person name="Goesmann A."/>
            <person name="Greub G."/>
        </authorList>
    </citation>
    <scope>NUCLEOTIDE SEQUENCE [LARGE SCALE GENOMIC DNA]</scope>
    <source>
        <strain evidence="1">CRIB-18</strain>
    </source>
</reference>
<proteinExistence type="predicted"/>
<dbReference type="eggNOG" id="ENOG502ZWGH">
    <property type="taxonomic scope" value="Bacteria"/>
</dbReference>
<sequence length="324" mass="37488">MNIQKYQGYFHDGILVDIQQENDNVTIALISSQISPVNLLDDTIRGKLHLDNIEKIVVDGSIRQTIKMQYDNGDLFGLEIEEHKVTLVVIWQTLRPIKRIENDSKIEIEAKKINWENIPNMLNPFWFKEPGLHEYKNRAHYHHLNTDAKGRHDKYFDKNGMKVAQGSLASCLAPSKLNTIPSKEVSNKFIPEIPISEYSLEFHDGVLINIEQSKNNIVMTLMSAEIKPEVTVEKILLSNDRRIKGKLHFNNVLRVLKNGFLFTKPIVMKNEFGDVSYIKFISSEIVEISLSWETYSPHFRELGGNHFQIEAKKIYWESLPNLED</sequence>
<organism evidence="1 2">
    <name type="scientific">Candidatus Criblamydia sequanensis CRIB-18</name>
    <dbReference type="NCBI Taxonomy" id="1437425"/>
    <lineage>
        <taxon>Bacteria</taxon>
        <taxon>Pseudomonadati</taxon>
        <taxon>Chlamydiota</taxon>
        <taxon>Chlamydiia</taxon>
        <taxon>Parachlamydiales</taxon>
        <taxon>Candidatus Criblamydiaceae</taxon>
        <taxon>Candidatus Criblamydia</taxon>
    </lineage>
</organism>
<dbReference type="EMBL" id="CCEJ010000002">
    <property type="protein sequence ID" value="CDR33197.1"/>
    <property type="molecule type" value="Genomic_DNA"/>
</dbReference>